<accession>A0ABS0L1M7</accession>
<evidence type="ECO:0000256" key="3">
    <source>
        <dbReference type="SAM" id="Phobius"/>
    </source>
</evidence>
<keyword evidence="5" id="KW-1185">Reference proteome</keyword>
<sequence>MAEQETTATTGSEQTPTPASETTAVTVLPAHTPAPNSAPSDNQSYSFRAYDHGFTNGLLRIEAQDFETFAEESEKLRFIRHQLYLVETEIQELRETKVTVTSERLRLTQARLEAEARQQNLQLQLRRAEDKWQENRASQTAIDETKQGLKPPYAWPPAILYLLAGFVFIMADIAVMHDITHSSLNMRGTVEPWLFSVGLAFVAFLIKPAIDRILEKPYEKAEDVKLNHRVLVGFAVAALIMLGVMGYFRSQATSIKAQTNSISKEINGKQQEKDLADDRQQDSSTLQKEITGLEVRKQELNALLSESLPMKISLILAAMLFAIAGAVCLGIAFPAINKLHRSQFVLRNRLRKLVRSGLPLEEAVTALETQLAQEQQKQLLLLFTFQELADLPTLTTRLGALQARDLVLRQELVLCQAARHRSLYRDGKARGEIYELQGTLSYSVTDADRRVAESHSLEGSAATVSASPEEDARRTGKRPYVVLRRLISKHYTRHRQNEQAETIEIE</sequence>
<feature type="compositionally biased region" description="Polar residues" evidence="2">
    <location>
        <begin position="1"/>
        <end position="25"/>
    </location>
</feature>
<feature type="transmembrane region" description="Helical" evidence="3">
    <location>
        <begin position="192"/>
        <end position="210"/>
    </location>
</feature>
<comment type="caution">
    <text evidence="4">The sequence shown here is derived from an EMBL/GenBank/DDBJ whole genome shotgun (WGS) entry which is preliminary data.</text>
</comment>
<feature type="coiled-coil region" evidence="1">
    <location>
        <begin position="102"/>
        <end position="131"/>
    </location>
</feature>
<feature type="region of interest" description="Disordered" evidence="2">
    <location>
        <begin position="454"/>
        <end position="476"/>
    </location>
</feature>
<feature type="region of interest" description="Disordered" evidence="2">
    <location>
        <begin position="1"/>
        <end position="44"/>
    </location>
</feature>
<name>A0ABS0L1M7_9BACT</name>
<keyword evidence="3" id="KW-0812">Transmembrane</keyword>
<dbReference type="EMBL" id="JADWYK010000005">
    <property type="protein sequence ID" value="MBG8554017.1"/>
    <property type="molecule type" value="Genomic_DNA"/>
</dbReference>
<feature type="transmembrane region" description="Helical" evidence="3">
    <location>
        <begin position="314"/>
        <end position="336"/>
    </location>
</feature>
<evidence type="ECO:0008006" key="6">
    <source>
        <dbReference type="Google" id="ProtNLM"/>
    </source>
</evidence>
<dbReference type="Proteomes" id="UP000601099">
    <property type="component" value="Unassembled WGS sequence"/>
</dbReference>
<gene>
    <name evidence="4" type="ORF">I5L79_10695</name>
</gene>
<feature type="transmembrane region" description="Helical" evidence="3">
    <location>
        <begin position="230"/>
        <end position="248"/>
    </location>
</feature>
<feature type="compositionally biased region" description="Polar residues" evidence="2">
    <location>
        <begin position="34"/>
        <end position="44"/>
    </location>
</feature>
<evidence type="ECO:0000313" key="5">
    <source>
        <dbReference type="Proteomes" id="UP000601099"/>
    </source>
</evidence>
<evidence type="ECO:0000313" key="4">
    <source>
        <dbReference type="EMBL" id="MBG8554017.1"/>
    </source>
</evidence>
<protein>
    <recommendedName>
        <fullName evidence="6">DUF4407 domain-containing protein</fullName>
    </recommendedName>
</protein>
<dbReference type="RefSeq" id="WP_196955038.1">
    <property type="nucleotide sequence ID" value="NZ_JADWYK010000005.1"/>
</dbReference>
<reference evidence="4 5" key="1">
    <citation type="submission" date="2020-11" db="EMBL/GenBank/DDBJ databases">
        <title>Hymenobacter sp.</title>
        <authorList>
            <person name="Kim M.K."/>
        </authorList>
    </citation>
    <scope>NUCLEOTIDE SEQUENCE [LARGE SCALE GENOMIC DNA]</scope>
    <source>
        <strain evidence="4 5">BT594</strain>
    </source>
</reference>
<proteinExistence type="predicted"/>
<evidence type="ECO:0000256" key="2">
    <source>
        <dbReference type="SAM" id="MobiDB-lite"/>
    </source>
</evidence>
<keyword evidence="3" id="KW-0472">Membrane</keyword>
<feature type="transmembrane region" description="Helical" evidence="3">
    <location>
        <begin position="153"/>
        <end position="171"/>
    </location>
</feature>
<keyword evidence="1" id="KW-0175">Coiled coil</keyword>
<keyword evidence="3" id="KW-1133">Transmembrane helix</keyword>
<evidence type="ECO:0000256" key="1">
    <source>
        <dbReference type="SAM" id="Coils"/>
    </source>
</evidence>
<organism evidence="4 5">
    <name type="scientific">Hymenobacter guriensis</name>
    <dbReference type="NCBI Taxonomy" id="2793065"/>
    <lineage>
        <taxon>Bacteria</taxon>
        <taxon>Pseudomonadati</taxon>
        <taxon>Bacteroidota</taxon>
        <taxon>Cytophagia</taxon>
        <taxon>Cytophagales</taxon>
        <taxon>Hymenobacteraceae</taxon>
        <taxon>Hymenobacter</taxon>
    </lineage>
</organism>